<dbReference type="SUPFAM" id="SSF46689">
    <property type="entry name" value="Homeodomain-like"/>
    <property type="match status" value="1"/>
</dbReference>
<evidence type="ECO:0000313" key="6">
    <source>
        <dbReference type="Proteomes" id="UP000261174"/>
    </source>
</evidence>
<dbReference type="Gene3D" id="1.10.10.60">
    <property type="entry name" value="Homeodomain-like"/>
    <property type="match status" value="1"/>
</dbReference>
<keyword evidence="1" id="KW-0805">Transcription regulation</keyword>
<dbReference type="InterPro" id="IPR020449">
    <property type="entry name" value="Tscrpt_reg_AraC-type_HTH"/>
</dbReference>
<dbReference type="EMBL" id="QTJV01000006">
    <property type="protein sequence ID" value="RFM33707.1"/>
    <property type="molecule type" value="Genomic_DNA"/>
</dbReference>
<name>A0A3E1P0J6_9BACT</name>
<dbReference type="Pfam" id="PF12833">
    <property type="entry name" value="HTH_18"/>
    <property type="match status" value="1"/>
</dbReference>
<dbReference type="InterPro" id="IPR009057">
    <property type="entry name" value="Homeodomain-like_sf"/>
</dbReference>
<organism evidence="5 6">
    <name type="scientific">Chitinophaga silvisoli</name>
    <dbReference type="NCBI Taxonomy" id="2291814"/>
    <lineage>
        <taxon>Bacteria</taxon>
        <taxon>Pseudomonadati</taxon>
        <taxon>Bacteroidota</taxon>
        <taxon>Chitinophagia</taxon>
        <taxon>Chitinophagales</taxon>
        <taxon>Chitinophagaceae</taxon>
        <taxon>Chitinophaga</taxon>
    </lineage>
</organism>
<feature type="domain" description="HTH araC/xylS-type" evidence="4">
    <location>
        <begin position="201"/>
        <end position="299"/>
    </location>
</feature>
<proteinExistence type="predicted"/>
<keyword evidence="2" id="KW-0238">DNA-binding</keyword>
<gene>
    <name evidence="5" type="ORF">DXN04_17250</name>
</gene>
<dbReference type="OrthoDB" id="1007667at2"/>
<evidence type="ECO:0000259" key="4">
    <source>
        <dbReference type="PROSITE" id="PS01124"/>
    </source>
</evidence>
<comment type="caution">
    <text evidence="5">The sequence shown here is derived from an EMBL/GenBank/DDBJ whole genome shotgun (WGS) entry which is preliminary data.</text>
</comment>
<reference evidence="5 6" key="1">
    <citation type="submission" date="2018-08" db="EMBL/GenBank/DDBJ databases">
        <title>Chitinophaga sp. K20C18050901, a novel bacterium isolated from forest soil.</title>
        <authorList>
            <person name="Wang C."/>
        </authorList>
    </citation>
    <scope>NUCLEOTIDE SEQUENCE [LARGE SCALE GENOMIC DNA]</scope>
    <source>
        <strain evidence="5 6">K20C18050901</strain>
    </source>
</reference>
<dbReference type="PROSITE" id="PS01124">
    <property type="entry name" value="HTH_ARAC_FAMILY_2"/>
    <property type="match status" value="1"/>
</dbReference>
<dbReference type="Proteomes" id="UP000261174">
    <property type="component" value="Unassembled WGS sequence"/>
</dbReference>
<dbReference type="PANTHER" id="PTHR43280">
    <property type="entry name" value="ARAC-FAMILY TRANSCRIPTIONAL REGULATOR"/>
    <property type="match status" value="1"/>
</dbReference>
<dbReference type="AlphaFoldDB" id="A0A3E1P0J6"/>
<evidence type="ECO:0000256" key="3">
    <source>
        <dbReference type="ARBA" id="ARBA00023163"/>
    </source>
</evidence>
<evidence type="ECO:0000256" key="2">
    <source>
        <dbReference type="ARBA" id="ARBA00023125"/>
    </source>
</evidence>
<evidence type="ECO:0000313" key="5">
    <source>
        <dbReference type="EMBL" id="RFM33707.1"/>
    </source>
</evidence>
<keyword evidence="3" id="KW-0804">Transcription</keyword>
<dbReference type="SMART" id="SM00342">
    <property type="entry name" value="HTH_ARAC"/>
    <property type="match status" value="1"/>
</dbReference>
<keyword evidence="6" id="KW-1185">Reference proteome</keyword>
<accession>A0A3E1P0J6</accession>
<dbReference type="GO" id="GO:0003700">
    <property type="term" value="F:DNA-binding transcription factor activity"/>
    <property type="evidence" value="ECO:0007669"/>
    <property type="project" value="InterPro"/>
</dbReference>
<dbReference type="RefSeq" id="WP_116854629.1">
    <property type="nucleotide sequence ID" value="NZ_QTJV01000006.1"/>
</dbReference>
<evidence type="ECO:0000256" key="1">
    <source>
        <dbReference type="ARBA" id="ARBA00023015"/>
    </source>
</evidence>
<dbReference type="PRINTS" id="PR00032">
    <property type="entry name" value="HTHARAC"/>
</dbReference>
<dbReference type="PANTHER" id="PTHR43280:SF32">
    <property type="entry name" value="TRANSCRIPTIONAL REGULATORY PROTEIN"/>
    <property type="match status" value="1"/>
</dbReference>
<dbReference type="InterPro" id="IPR018060">
    <property type="entry name" value="HTH_AraC"/>
</dbReference>
<protein>
    <submittedName>
        <fullName evidence="5">AraC family transcriptional regulator</fullName>
    </submittedName>
</protein>
<sequence length="303" mass="34704">MAGKKQSANIYRHAELLQDTEIDAKSTVPGFAVNCNLQFMDIPALRNNFRSDFLGIILVVKGKLTISINLEEHIMLPNSLLLATPHALKQVISMDDDTLLCGLSATVDFMGKIFADKVLDLMNYFSTKYCPHWQLDSKDAATIANTFNMILHRTEEYNTHTYGKELFYHSFATLLYELGGLGQVYAKINHADFSRKENLVMAFTSQVQQHFRQQRNVQAFAEQLHVTPKYLTETVKEITGKTAGEIIDHFVILEAKRMLSDTPLSILQIAEELNFSDQSFFGKYFKRFVGHSPKEYRQIQRKY</sequence>
<dbReference type="GO" id="GO:0043565">
    <property type="term" value="F:sequence-specific DNA binding"/>
    <property type="evidence" value="ECO:0007669"/>
    <property type="project" value="InterPro"/>
</dbReference>